<dbReference type="EMBL" id="KB008093">
    <property type="protein sequence ID" value="ELR13350.1"/>
    <property type="molecule type" value="Genomic_DNA"/>
</dbReference>
<gene>
    <name evidence="5" type="ORF">ACA1_240070</name>
</gene>
<comment type="similarity">
    <text evidence="1 3">Belongs to the type-B carboxylesterase/lipase family.</text>
</comment>
<dbReference type="OMA" id="TCSVNEM"/>
<organism evidence="5 6">
    <name type="scientific">Acanthamoeba castellanii (strain ATCC 30010 / Neff)</name>
    <dbReference type="NCBI Taxonomy" id="1257118"/>
    <lineage>
        <taxon>Eukaryota</taxon>
        <taxon>Amoebozoa</taxon>
        <taxon>Discosea</taxon>
        <taxon>Longamoebia</taxon>
        <taxon>Centramoebida</taxon>
        <taxon>Acanthamoebidae</taxon>
        <taxon>Acanthamoeba</taxon>
    </lineage>
</organism>
<keyword evidence="3" id="KW-0732">Signal</keyword>
<evidence type="ECO:0000256" key="1">
    <source>
        <dbReference type="ARBA" id="ARBA00005964"/>
    </source>
</evidence>
<dbReference type="InterPro" id="IPR002018">
    <property type="entry name" value="CarbesteraseB"/>
</dbReference>
<protein>
    <recommendedName>
        <fullName evidence="3">Carboxylic ester hydrolase</fullName>
        <ecNumber evidence="3">3.1.1.-</ecNumber>
    </recommendedName>
</protein>
<dbReference type="KEGG" id="acan:ACA1_240070"/>
<feature type="chain" id="PRO_5005139266" description="Carboxylic ester hydrolase" evidence="3">
    <location>
        <begin position="23"/>
        <end position="561"/>
    </location>
</feature>
<evidence type="ECO:0000256" key="2">
    <source>
        <dbReference type="ARBA" id="ARBA00022801"/>
    </source>
</evidence>
<dbReference type="EC" id="3.1.1.-" evidence="3"/>
<dbReference type="SUPFAM" id="SSF53474">
    <property type="entry name" value="alpha/beta-Hydrolases"/>
    <property type="match status" value="1"/>
</dbReference>
<dbReference type="AlphaFoldDB" id="L8GJU3"/>
<dbReference type="RefSeq" id="XP_004335363.1">
    <property type="nucleotide sequence ID" value="XM_004335315.1"/>
</dbReference>
<dbReference type="PANTHER" id="PTHR45570">
    <property type="entry name" value="CARBOXYLIC ESTER HYDROLASE"/>
    <property type="match status" value="1"/>
</dbReference>
<dbReference type="PANTHER" id="PTHR45570:SF2">
    <property type="entry name" value="ACETYLCHOLINESTERASE 1-LIKE"/>
    <property type="match status" value="1"/>
</dbReference>
<dbReference type="GO" id="GO:0016787">
    <property type="term" value="F:hydrolase activity"/>
    <property type="evidence" value="ECO:0007669"/>
    <property type="project" value="UniProtKB-KW"/>
</dbReference>
<sequence>MALSRRCLLPVLLVVTLTVVFALHGAAAGSEDDVLVKTPLGVARGLVGPGFFSFRGLPYAEPPVGNLRWQAPVPKASWGPNVLDASAFGHCCMQPGHWSDISEDCLTLNVFTPQNATCGGTGAQLLPVILFIHGGAFVNGCSRERVFTSDFVVNSTNTILVTTNYRLGALGTFANDISQGNFGLLDQITAMEWVKANIAYFGGDPNRVTISGESAGAMSVGMHLASPVSIQRNLFQAAILESDPFSFQSPSLNEAKEYATFLGAYLACPENDMACLLSKPAEEVIAAQSKVLVVPWPPKLAINALPWMPFVDGTVIADQALSRYAAGKFHRVPVLVGTNQNETLTFAMDITSPLHNQARISSLSRAAPDGSAIYDWEYESLMYVLFGEHALEVLKLYPPTYTGQDFYTLVRMTTDFLFVCSTRNAALSLSSYGVPVFTYHFLRSAPPHTDPANPPYCSVNNSVCHASELVYVFHSASFFADEGYAFSPADSQLSWEMLRHWTTFAHTQPGRNNNATVPSALWAPFSSSNLASMAFNVPQSSLTQGFNKLNCDYWDSIGYHF</sequence>
<feature type="domain" description="Carboxylesterase type B" evidence="4">
    <location>
        <begin position="35"/>
        <end position="554"/>
    </location>
</feature>
<dbReference type="InterPro" id="IPR019826">
    <property type="entry name" value="Carboxylesterase_B_AS"/>
</dbReference>
<evidence type="ECO:0000259" key="4">
    <source>
        <dbReference type="Pfam" id="PF00135"/>
    </source>
</evidence>
<evidence type="ECO:0000256" key="3">
    <source>
        <dbReference type="RuleBase" id="RU361235"/>
    </source>
</evidence>
<dbReference type="VEuPathDB" id="AmoebaDB:ACA1_240070"/>
<accession>L8GJU3</accession>
<dbReference type="PROSITE" id="PS00941">
    <property type="entry name" value="CARBOXYLESTERASE_B_2"/>
    <property type="match status" value="1"/>
</dbReference>
<evidence type="ECO:0000313" key="5">
    <source>
        <dbReference type="EMBL" id="ELR13350.1"/>
    </source>
</evidence>
<dbReference type="PROSITE" id="PS00122">
    <property type="entry name" value="CARBOXYLESTERASE_B_1"/>
    <property type="match status" value="1"/>
</dbReference>
<dbReference type="InterPro" id="IPR019819">
    <property type="entry name" value="Carboxylesterase_B_CS"/>
</dbReference>
<dbReference type="GeneID" id="14914087"/>
<evidence type="ECO:0000313" key="6">
    <source>
        <dbReference type="Proteomes" id="UP000011083"/>
    </source>
</evidence>
<reference evidence="5 6" key="1">
    <citation type="journal article" date="2013" name="Genome Biol.">
        <title>Genome of Acanthamoeba castellanii highlights extensive lateral gene transfer and early evolution of tyrosine kinase signaling.</title>
        <authorList>
            <person name="Clarke M."/>
            <person name="Lohan A.J."/>
            <person name="Liu B."/>
            <person name="Lagkouvardos I."/>
            <person name="Roy S."/>
            <person name="Zafar N."/>
            <person name="Bertelli C."/>
            <person name="Schilde C."/>
            <person name="Kianianmomeni A."/>
            <person name="Burglin T.R."/>
            <person name="Frech C."/>
            <person name="Turcotte B."/>
            <person name="Kopec K.O."/>
            <person name="Synnott J.M."/>
            <person name="Choo C."/>
            <person name="Paponov I."/>
            <person name="Finkler A."/>
            <person name="Soon Heng Tan C."/>
            <person name="Hutchins A.P."/>
            <person name="Weinmeier T."/>
            <person name="Rattei T."/>
            <person name="Chu J.S."/>
            <person name="Gimenez G."/>
            <person name="Irimia M."/>
            <person name="Rigden D.J."/>
            <person name="Fitzpatrick D.A."/>
            <person name="Lorenzo-Morales J."/>
            <person name="Bateman A."/>
            <person name="Chiu C.H."/>
            <person name="Tang P."/>
            <person name="Hegemann P."/>
            <person name="Fromm H."/>
            <person name="Raoult D."/>
            <person name="Greub G."/>
            <person name="Miranda-Saavedra D."/>
            <person name="Chen N."/>
            <person name="Nash P."/>
            <person name="Ginger M.L."/>
            <person name="Horn M."/>
            <person name="Schaap P."/>
            <person name="Caler L."/>
            <person name="Loftus B."/>
        </authorList>
    </citation>
    <scope>NUCLEOTIDE SEQUENCE [LARGE SCALE GENOMIC DNA]</scope>
    <source>
        <strain evidence="5 6">Neff</strain>
    </source>
</reference>
<dbReference type="InterPro" id="IPR029058">
    <property type="entry name" value="AB_hydrolase_fold"/>
</dbReference>
<name>L8GJU3_ACACF</name>
<dbReference type="Gene3D" id="3.40.50.1820">
    <property type="entry name" value="alpha/beta hydrolase"/>
    <property type="match status" value="1"/>
</dbReference>
<dbReference type="Pfam" id="PF00135">
    <property type="entry name" value="COesterase"/>
    <property type="match status" value="1"/>
</dbReference>
<keyword evidence="6" id="KW-1185">Reference proteome</keyword>
<dbReference type="Proteomes" id="UP000011083">
    <property type="component" value="Unassembled WGS sequence"/>
</dbReference>
<proteinExistence type="inferred from homology"/>
<dbReference type="OrthoDB" id="408631at2759"/>
<dbReference type="STRING" id="1257118.L8GJU3"/>
<keyword evidence="2 3" id="KW-0378">Hydrolase</keyword>
<feature type="signal peptide" evidence="3">
    <location>
        <begin position="1"/>
        <end position="22"/>
    </location>
</feature>
<dbReference type="ESTHER" id="acaca-l8gju3">
    <property type="family name" value="Cholinesterase-like"/>
</dbReference>